<accession>A0A368N2H5</accession>
<dbReference type="Proteomes" id="UP000252172">
    <property type="component" value="Unassembled WGS sequence"/>
</dbReference>
<reference evidence="2 3" key="1">
    <citation type="submission" date="2018-07" db="EMBL/GenBank/DDBJ databases">
        <title>Chryseobacterium lacus sp. nov., isolated from lake water.</title>
        <authorList>
            <person name="Li C.-M."/>
        </authorList>
    </citation>
    <scope>NUCLEOTIDE SEQUENCE [LARGE SCALE GENOMIC DNA]</scope>
    <source>
        <strain evidence="2 3">YLOS41</strain>
    </source>
</reference>
<gene>
    <name evidence="2" type="ORF">DQ356_04595</name>
</gene>
<feature type="compositionally biased region" description="Polar residues" evidence="1">
    <location>
        <begin position="182"/>
        <end position="203"/>
    </location>
</feature>
<name>A0A368N2H5_9FLAO</name>
<dbReference type="RefSeq" id="WP_114303302.1">
    <property type="nucleotide sequence ID" value="NZ_QPIE01000003.1"/>
</dbReference>
<evidence type="ECO:0000313" key="3">
    <source>
        <dbReference type="Proteomes" id="UP000252172"/>
    </source>
</evidence>
<dbReference type="EMBL" id="QPIE01000003">
    <property type="protein sequence ID" value="RCU43449.1"/>
    <property type="molecule type" value="Genomic_DNA"/>
</dbReference>
<comment type="caution">
    <text evidence="2">The sequence shown here is derived from an EMBL/GenBank/DDBJ whole genome shotgun (WGS) entry which is preliminary data.</text>
</comment>
<keyword evidence="3" id="KW-1185">Reference proteome</keyword>
<evidence type="ECO:0000256" key="1">
    <source>
        <dbReference type="SAM" id="MobiDB-lite"/>
    </source>
</evidence>
<feature type="region of interest" description="Disordered" evidence="1">
    <location>
        <begin position="150"/>
        <end position="203"/>
    </location>
</feature>
<sequence>MRIVRNLISIALIGFIGFLKAQDLKNWRSMKPEQRQELINKMSSEEKINLLKTFRQRMMIDELEVPEAKQEEFKTLYDEYQESQTKIKGKFQPNPNYNTMTDQEAKAELEKSFIVGQELLNNRKKYAEKFQKVVKPQQVLEMFQSEGKMRNRVIDRKSDNQQRRPTKTGEMRNSGETRKINTESSGIRNPRNNNGANSQSRRP</sequence>
<feature type="compositionally biased region" description="Basic and acidic residues" evidence="1">
    <location>
        <begin position="150"/>
        <end position="181"/>
    </location>
</feature>
<dbReference type="OrthoDB" id="1252088at2"/>
<protein>
    <submittedName>
        <fullName evidence="2">Uncharacterized protein</fullName>
    </submittedName>
</protein>
<dbReference type="AlphaFoldDB" id="A0A368N2H5"/>
<evidence type="ECO:0000313" key="2">
    <source>
        <dbReference type="EMBL" id="RCU43449.1"/>
    </source>
</evidence>
<organism evidence="2 3">
    <name type="scientific">Chryseobacterium lacus</name>
    <dbReference type="NCBI Taxonomy" id="2058346"/>
    <lineage>
        <taxon>Bacteria</taxon>
        <taxon>Pseudomonadati</taxon>
        <taxon>Bacteroidota</taxon>
        <taxon>Flavobacteriia</taxon>
        <taxon>Flavobacteriales</taxon>
        <taxon>Weeksellaceae</taxon>
        <taxon>Chryseobacterium group</taxon>
        <taxon>Chryseobacterium</taxon>
    </lineage>
</organism>
<proteinExistence type="predicted"/>